<protein>
    <submittedName>
        <fullName evidence="1">Uncharacterized protein</fullName>
    </submittedName>
</protein>
<dbReference type="HOGENOM" id="CLU_1685393_0_0_6"/>
<proteinExistence type="predicted"/>
<gene>
    <name evidence="1" type="ordered locus">Shewmr7_2265</name>
</gene>
<reference evidence="1" key="1">
    <citation type="submission" date="2006-08" db="EMBL/GenBank/DDBJ databases">
        <title>Complete sequence of Chromosome1 of Shewanella sp. MR-7.</title>
        <authorList>
            <consortium name="US DOE Joint Genome Institute"/>
            <person name="Copeland A."/>
            <person name="Lucas S."/>
            <person name="Lapidus A."/>
            <person name="Barry K."/>
            <person name="Detter J.C."/>
            <person name="Glavina del Rio T."/>
            <person name="Hammon N."/>
            <person name="Israni S."/>
            <person name="Dalin E."/>
            <person name="Tice H."/>
            <person name="Pitluck S."/>
            <person name="Kiss H."/>
            <person name="Brettin T."/>
            <person name="Bruce D."/>
            <person name="Han C."/>
            <person name="Tapia R."/>
            <person name="Gilna P."/>
            <person name="Schmutz J."/>
            <person name="Larimer F."/>
            <person name="Land M."/>
            <person name="Hauser L."/>
            <person name="Kyrpides N."/>
            <person name="Mikhailova N."/>
            <person name="Nealson K."/>
            <person name="Konstantinidis K."/>
            <person name="Klappenbach J."/>
            <person name="Tiedje J."/>
            <person name="Richardson P."/>
        </authorList>
    </citation>
    <scope>NUCLEOTIDE SEQUENCE</scope>
    <source>
        <strain evidence="1">MR-7</strain>
    </source>
</reference>
<evidence type="ECO:0000313" key="1">
    <source>
        <dbReference type="EMBL" id="ABI43253.1"/>
    </source>
</evidence>
<organism evidence="1">
    <name type="scientific">Shewanella sp. (strain MR-7)</name>
    <dbReference type="NCBI Taxonomy" id="60481"/>
    <lineage>
        <taxon>Bacteria</taxon>
        <taxon>Pseudomonadati</taxon>
        <taxon>Pseudomonadota</taxon>
        <taxon>Gammaproteobacteria</taxon>
        <taxon>Alteromonadales</taxon>
        <taxon>Shewanellaceae</taxon>
        <taxon>Shewanella</taxon>
    </lineage>
</organism>
<dbReference type="EMBL" id="CP000444">
    <property type="protein sequence ID" value="ABI43253.1"/>
    <property type="molecule type" value="Genomic_DNA"/>
</dbReference>
<dbReference type="KEGG" id="shm:Shewmr7_2265"/>
<name>Q0HUF2_SHESR</name>
<dbReference type="AlphaFoldDB" id="Q0HUF2"/>
<sequence length="156" mass="18028">MHAGTASQLQVRNKLPRTAGRVVISYRTVCQHGIDLKLSVSCTSKNNTLQRMRDRTVEQNSLALQGAFVQITVKGPRFWCQEDEDKFFEWIYSLPNYQSVTGRGLDLIIELNEPLPQSTINQLFVLFKRWELDFNALAPLKNINKSHIAWVNEFFK</sequence>
<accession>Q0HUF2</accession>